<dbReference type="PROSITE" id="PS00687">
    <property type="entry name" value="ALDEHYDE_DEHYDR_GLU"/>
    <property type="match status" value="1"/>
</dbReference>
<dbReference type="FunFam" id="3.40.605.10:FF:000006">
    <property type="entry name" value="1-pyrroline-5-carboxylate dehydrogenase"/>
    <property type="match status" value="1"/>
</dbReference>
<dbReference type="Gene3D" id="3.40.605.10">
    <property type="entry name" value="Aldehyde Dehydrogenase, Chain A, domain 1"/>
    <property type="match status" value="1"/>
</dbReference>
<dbReference type="Proteomes" id="UP000500961">
    <property type="component" value="Chromosome"/>
</dbReference>
<sequence length="547" mass="60707">MNNAIFKYDLPKNEPILSYLPCSPEREALENEIKRLSSEVMEIPLIIGGKEVRTGKKGKVVMPHNHGHVLAEYHMAGPEETQLAIEAALKAHEYWSQVSWVERLSITLKVAELISKKYRATLNAATMLGQGKNVYQAEIDAACETIDFLRFNAHYISEIYNQQPISETGTINRLEYRPLEGFIFTVSPFNFTAIASNLNMAPVLMGNTVVWKPASTALLSNYILMQIYKEAGVPDGVINFIPGKGSAIGNVVFNHPMLAGIHFTGSTVTFNTFWKAVSNNIGKYRSYPKLVGETGGKDFIFMHPSANVNEAVIAAVRGAFEYQGQKCSAASRAYIPQSVWPEFKTKLQGILHELNMGEPTDYETFVNAVIDEASFDNIMSYIEKAKESDKAEIVAGGKGDKSKGYFVEPTVIVTSDPHFITMEEEIFGPVLTIYVYPDEKFEETLELCDQTSPYALTGAIFSADREALNTACRILRYSAGNFYFNDKPTGAVVGQQPFGGARASGTNDKAGGPFNLIRWTSPRTIKENLNPPTDYRYPYMTNARCGE</sequence>
<name>A0A7D3XLJ5_9BACT</name>
<dbReference type="RefSeq" id="WP_173075142.1">
    <property type="nucleotide sequence ID" value="NZ_CP041345.1"/>
</dbReference>
<keyword evidence="6" id="KW-0642">Proline metabolism</keyword>
<dbReference type="InterPro" id="IPR016160">
    <property type="entry name" value="Ald_DH_CS_CYS"/>
</dbReference>
<dbReference type="KEGG" id="ttz:FHG85_09185"/>
<dbReference type="GO" id="GO:0009898">
    <property type="term" value="C:cytoplasmic side of plasma membrane"/>
    <property type="evidence" value="ECO:0007669"/>
    <property type="project" value="TreeGrafter"/>
</dbReference>
<evidence type="ECO:0000256" key="9">
    <source>
        <dbReference type="PROSITE-ProRule" id="PRU10007"/>
    </source>
</evidence>
<evidence type="ECO:0000259" key="11">
    <source>
        <dbReference type="Pfam" id="PF00171"/>
    </source>
</evidence>
<comment type="pathway">
    <text evidence="1">Amino-acid degradation; L-proline degradation into L-glutamate; L-glutamate from L-proline: step 2/2.</text>
</comment>
<proteinExistence type="inferred from homology"/>
<keyword evidence="4 10" id="KW-0560">Oxidoreductase</keyword>
<keyword evidence="13" id="KW-1185">Reference proteome</keyword>
<dbReference type="NCBIfam" id="TIGR01236">
    <property type="entry name" value="D1pyr5carbox1"/>
    <property type="match status" value="1"/>
</dbReference>
<evidence type="ECO:0000256" key="4">
    <source>
        <dbReference type="ARBA" id="ARBA00023002"/>
    </source>
</evidence>
<comment type="catalytic activity">
    <reaction evidence="8">
        <text>L-glutamate 5-semialdehyde + NAD(+) + H2O = L-glutamate + NADH + 2 H(+)</text>
        <dbReference type="Rhea" id="RHEA:30235"/>
        <dbReference type="ChEBI" id="CHEBI:15377"/>
        <dbReference type="ChEBI" id="CHEBI:15378"/>
        <dbReference type="ChEBI" id="CHEBI:29985"/>
        <dbReference type="ChEBI" id="CHEBI:57540"/>
        <dbReference type="ChEBI" id="CHEBI:57945"/>
        <dbReference type="ChEBI" id="CHEBI:58066"/>
        <dbReference type="EC" id="1.2.1.88"/>
    </reaction>
</comment>
<accession>A0A7D3XLJ5</accession>
<evidence type="ECO:0000256" key="7">
    <source>
        <dbReference type="ARBA" id="ARBA00032259"/>
    </source>
</evidence>
<gene>
    <name evidence="12" type="primary">pruA</name>
    <name evidence="12" type="ORF">FHG85_09185</name>
</gene>
<dbReference type="InterPro" id="IPR029510">
    <property type="entry name" value="Ald_DH_CS_GLU"/>
</dbReference>
<dbReference type="InterPro" id="IPR016161">
    <property type="entry name" value="Ald_DH/histidinol_DH"/>
</dbReference>
<dbReference type="AlphaFoldDB" id="A0A7D3XLJ5"/>
<dbReference type="PANTHER" id="PTHR42862">
    <property type="entry name" value="DELTA-1-PYRROLINE-5-CARBOXYLATE DEHYDROGENASE 1, ISOFORM A-RELATED"/>
    <property type="match status" value="1"/>
</dbReference>
<dbReference type="EMBL" id="CP041345">
    <property type="protein sequence ID" value="QKG80430.1"/>
    <property type="molecule type" value="Genomic_DNA"/>
</dbReference>
<protein>
    <recommendedName>
        <fullName evidence="7">L-glutamate gamma-semialdehyde dehydrogenase</fullName>
        <ecNumber evidence="3">1.2.1.88</ecNumber>
    </recommendedName>
    <alternativeName>
        <fullName evidence="7">L-glutamate gamma-semialdehyde dehydrogenase</fullName>
    </alternativeName>
</protein>
<dbReference type="InterPro" id="IPR016163">
    <property type="entry name" value="Ald_DH_C"/>
</dbReference>
<dbReference type="Gene3D" id="3.40.309.10">
    <property type="entry name" value="Aldehyde Dehydrogenase, Chain A, domain 2"/>
    <property type="match status" value="1"/>
</dbReference>
<dbReference type="InterPro" id="IPR016162">
    <property type="entry name" value="Ald_DH_N"/>
</dbReference>
<keyword evidence="5" id="KW-0520">NAD</keyword>
<evidence type="ECO:0000256" key="3">
    <source>
        <dbReference type="ARBA" id="ARBA00012884"/>
    </source>
</evidence>
<dbReference type="InterPro" id="IPR015590">
    <property type="entry name" value="Aldehyde_DH_dom"/>
</dbReference>
<comment type="similarity">
    <text evidence="2 10">Belongs to the aldehyde dehydrogenase family.</text>
</comment>
<dbReference type="UniPathway" id="UPA00261">
    <property type="reaction ID" value="UER00374"/>
</dbReference>
<dbReference type="CDD" id="cd07123">
    <property type="entry name" value="ALDH_F4-17_P5CDH"/>
    <property type="match status" value="1"/>
</dbReference>
<reference evidence="12 13" key="1">
    <citation type="submission" date="2019-07" db="EMBL/GenBank/DDBJ databases">
        <title>Thalassofilum flectens gen. nov., sp. nov., a novel moderate thermophilic anaerobe from a shallow sea hot spring in Kunashir Island (Russia), representing a new family in the order Bacteroidales, and proposal of Thalassofilacea fam. nov.</title>
        <authorList>
            <person name="Kochetkova T.V."/>
            <person name="Podosokorskaya O.A."/>
            <person name="Novikov A."/>
            <person name="Elcheninov A.G."/>
            <person name="Toshchakov S.V."/>
            <person name="Kublanov I.V."/>
        </authorList>
    </citation>
    <scope>NUCLEOTIDE SEQUENCE [LARGE SCALE GENOMIC DNA]</scope>
    <source>
        <strain evidence="12 13">38-H</strain>
    </source>
</reference>
<dbReference type="FunFam" id="3.40.309.10:FF:000005">
    <property type="entry name" value="1-pyrroline-5-carboxylate dehydrogenase 1"/>
    <property type="match status" value="1"/>
</dbReference>
<evidence type="ECO:0000256" key="5">
    <source>
        <dbReference type="ARBA" id="ARBA00023027"/>
    </source>
</evidence>
<organism evidence="12 13">
    <name type="scientific">Tenuifilum thalassicum</name>
    <dbReference type="NCBI Taxonomy" id="2590900"/>
    <lineage>
        <taxon>Bacteria</taxon>
        <taxon>Pseudomonadati</taxon>
        <taxon>Bacteroidota</taxon>
        <taxon>Bacteroidia</taxon>
        <taxon>Bacteroidales</taxon>
        <taxon>Tenuifilaceae</taxon>
        <taxon>Tenuifilum</taxon>
    </lineage>
</organism>
<evidence type="ECO:0000256" key="8">
    <source>
        <dbReference type="ARBA" id="ARBA00048142"/>
    </source>
</evidence>
<evidence type="ECO:0000313" key="13">
    <source>
        <dbReference type="Proteomes" id="UP000500961"/>
    </source>
</evidence>
<dbReference type="GO" id="GO:0003842">
    <property type="term" value="F:L-glutamate gamma-semialdehyde dehydrogenase activity"/>
    <property type="evidence" value="ECO:0007669"/>
    <property type="project" value="UniProtKB-EC"/>
</dbReference>
<evidence type="ECO:0000256" key="10">
    <source>
        <dbReference type="RuleBase" id="RU003345"/>
    </source>
</evidence>
<dbReference type="InterPro" id="IPR005931">
    <property type="entry name" value="P5CDH/ALDH4A1"/>
</dbReference>
<evidence type="ECO:0000256" key="6">
    <source>
        <dbReference type="ARBA" id="ARBA00023062"/>
    </source>
</evidence>
<feature type="domain" description="Aldehyde dehydrogenase" evidence="11">
    <location>
        <begin position="56"/>
        <end position="524"/>
    </location>
</feature>
<dbReference type="PANTHER" id="PTHR42862:SF1">
    <property type="entry name" value="DELTA-1-PYRROLINE-5-CARBOXYLATE DEHYDROGENASE 2, ISOFORM A-RELATED"/>
    <property type="match status" value="1"/>
</dbReference>
<feature type="active site" evidence="9">
    <location>
        <position position="293"/>
    </location>
</feature>
<evidence type="ECO:0000313" key="12">
    <source>
        <dbReference type="EMBL" id="QKG80430.1"/>
    </source>
</evidence>
<dbReference type="PROSITE" id="PS00070">
    <property type="entry name" value="ALDEHYDE_DEHYDR_CYS"/>
    <property type="match status" value="1"/>
</dbReference>
<dbReference type="GO" id="GO:0010133">
    <property type="term" value="P:L-proline catabolic process to L-glutamate"/>
    <property type="evidence" value="ECO:0007669"/>
    <property type="project" value="UniProtKB-UniPathway"/>
</dbReference>
<dbReference type="GO" id="GO:0004657">
    <property type="term" value="F:proline dehydrogenase activity"/>
    <property type="evidence" value="ECO:0007669"/>
    <property type="project" value="UniProtKB-ARBA"/>
</dbReference>
<evidence type="ECO:0000256" key="1">
    <source>
        <dbReference type="ARBA" id="ARBA00004786"/>
    </source>
</evidence>
<dbReference type="Pfam" id="PF00171">
    <property type="entry name" value="Aldedh"/>
    <property type="match status" value="1"/>
</dbReference>
<dbReference type="SUPFAM" id="SSF53720">
    <property type="entry name" value="ALDH-like"/>
    <property type="match status" value="1"/>
</dbReference>
<evidence type="ECO:0000256" key="2">
    <source>
        <dbReference type="ARBA" id="ARBA00009986"/>
    </source>
</evidence>
<dbReference type="InterPro" id="IPR050485">
    <property type="entry name" value="Proline_metab_enzyme"/>
</dbReference>
<dbReference type="EC" id="1.2.1.88" evidence="3"/>